<keyword evidence="1" id="KW-1003">Cell membrane</keyword>
<organism evidence="3 4">
    <name type="scientific">Streptacidiphilus cavernicola</name>
    <dbReference type="NCBI Taxonomy" id="3342716"/>
    <lineage>
        <taxon>Bacteria</taxon>
        <taxon>Bacillati</taxon>
        <taxon>Actinomycetota</taxon>
        <taxon>Actinomycetes</taxon>
        <taxon>Kitasatosporales</taxon>
        <taxon>Streptomycetaceae</taxon>
        <taxon>Streptacidiphilus</taxon>
    </lineage>
</organism>
<feature type="region of interest" description="Disordered" evidence="2">
    <location>
        <begin position="88"/>
        <end position="110"/>
    </location>
</feature>
<comment type="function">
    <text evidence="1">Could be involved in insertion of integral membrane proteins into the membrane.</text>
</comment>
<comment type="subcellular location">
    <subcellularLocation>
        <location evidence="1">Cell membrane</location>
        <topology evidence="1">Peripheral membrane protein</topology>
        <orientation evidence="1">Cytoplasmic side</orientation>
    </subcellularLocation>
</comment>
<dbReference type="PANTHER" id="PTHR33383:SF1">
    <property type="entry name" value="MEMBRANE PROTEIN INSERTION EFFICIENCY FACTOR-RELATED"/>
    <property type="match status" value="1"/>
</dbReference>
<sequence>MAGKYLLLASIRVYQWTISPLLGPVCRYHPSCSRYGFEAIKVHGAVKGTVLTVWRILRCNPWSAGGIDYVPARKRPVWYRWVLSLPSRDVGPHTSSGADAPTPSTNAQGA</sequence>
<keyword evidence="1" id="KW-0472">Membrane</keyword>
<feature type="compositionally biased region" description="Polar residues" evidence="2">
    <location>
        <begin position="93"/>
        <end position="110"/>
    </location>
</feature>
<reference evidence="3 4" key="1">
    <citation type="submission" date="2024-09" db="EMBL/GenBank/DDBJ databases">
        <authorList>
            <person name="Lee S.D."/>
        </authorList>
    </citation>
    <scope>NUCLEOTIDE SEQUENCE [LARGE SCALE GENOMIC DNA]</scope>
    <source>
        <strain evidence="3 4">N8-3</strain>
    </source>
</reference>
<accession>A0ABV6VVC0</accession>
<comment type="similarity">
    <text evidence="1">Belongs to the UPF0161 family.</text>
</comment>
<comment type="caution">
    <text evidence="3">The sequence shown here is derived from an EMBL/GenBank/DDBJ whole genome shotgun (WGS) entry which is preliminary data.</text>
</comment>
<protein>
    <recommendedName>
        <fullName evidence="1">Putative membrane protein insertion efficiency factor</fullName>
    </recommendedName>
</protein>
<gene>
    <name evidence="3" type="primary">yidD</name>
    <name evidence="3" type="ORF">ACEZDE_13145</name>
</gene>
<dbReference type="Proteomes" id="UP001592531">
    <property type="component" value="Unassembled WGS sequence"/>
</dbReference>
<evidence type="ECO:0000256" key="1">
    <source>
        <dbReference type="HAMAP-Rule" id="MF_00386"/>
    </source>
</evidence>
<evidence type="ECO:0000313" key="4">
    <source>
        <dbReference type="Proteomes" id="UP001592531"/>
    </source>
</evidence>
<name>A0ABV6VVC0_9ACTN</name>
<dbReference type="RefSeq" id="WP_380536127.1">
    <property type="nucleotide sequence ID" value="NZ_JBHFAB010000008.1"/>
</dbReference>
<dbReference type="EMBL" id="JBHFAB010000008">
    <property type="protein sequence ID" value="MFC1417593.1"/>
    <property type="molecule type" value="Genomic_DNA"/>
</dbReference>
<dbReference type="InterPro" id="IPR002696">
    <property type="entry name" value="Membr_insert_effic_factor_YidD"/>
</dbReference>
<evidence type="ECO:0000256" key="2">
    <source>
        <dbReference type="SAM" id="MobiDB-lite"/>
    </source>
</evidence>
<dbReference type="PANTHER" id="PTHR33383">
    <property type="entry name" value="MEMBRANE PROTEIN INSERTION EFFICIENCY FACTOR-RELATED"/>
    <property type="match status" value="1"/>
</dbReference>
<dbReference type="HAMAP" id="MF_00386">
    <property type="entry name" value="UPF0161_YidD"/>
    <property type="match status" value="1"/>
</dbReference>
<dbReference type="Pfam" id="PF01809">
    <property type="entry name" value="YidD"/>
    <property type="match status" value="1"/>
</dbReference>
<dbReference type="SMART" id="SM01234">
    <property type="entry name" value="Haemolytic"/>
    <property type="match status" value="1"/>
</dbReference>
<proteinExistence type="inferred from homology"/>
<keyword evidence="4" id="KW-1185">Reference proteome</keyword>
<dbReference type="NCBIfam" id="TIGR00278">
    <property type="entry name" value="membrane protein insertion efficiency factor YidD"/>
    <property type="match status" value="1"/>
</dbReference>
<evidence type="ECO:0000313" key="3">
    <source>
        <dbReference type="EMBL" id="MFC1417593.1"/>
    </source>
</evidence>